<accession>A0ABV1I123</accession>
<dbReference type="InterPro" id="IPR036779">
    <property type="entry name" value="LysM_dom_sf"/>
</dbReference>
<dbReference type="SUPFAM" id="SSF51261">
    <property type="entry name" value="Duplicated hybrid motif"/>
    <property type="match status" value="1"/>
</dbReference>
<organism evidence="5 6">
    <name type="scientific">Hominiventricola aquisgranensis</name>
    <dbReference type="NCBI Taxonomy" id="3133164"/>
    <lineage>
        <taxon>Bacteria</taxon>
        <taxon>Bacillati</taxon>
        <taxon>Bacillota</taxon>
        <taxon>Clostridia</taxon>
        <taxon>Lachnospirales</taxon>
        <taxon>Lachnospiraceae</taxon>
        <taxon>Hominiventricola</taxon>
    </lineage>
</organism>
<dbReference type="EMBL" id="JBBMFC010000013">
    <property type="protein sequence ID" value="MEQ2578859.1"/>
    <property type="molecule type" value="Genomic_DNA"/>
</dbReference>
<keyword evidence="1" id="KW-0732">Signal</keyword>
<keyword evidence="6" id="KW-1185">Reference proteome</keyword>
<gene>
    <name evidence="5" type="ORF">WMO62_08400</name>
</gene>
<dbReference type="InterPro" id="IPR016047">
    <property type="entry name" value="M23ase_b-sheet_dom"/>
</dbReference>
<evidence type="ECO:0000313" key="6">
    <source>
        <dbReference type="Proteomes" id="UP001470288"/>
    </source>
</evidence>
<evidence type="ECO:0000256" key="2">
    <source>
        <dbReference type="SAM" id="Phobius"/>
    </source>
</evidence>
<dbReference type="SMART" id="SM01208">
    <property type="entry name" value="G5"/>
    <property type="match status" value="1"/>
</dbReference>
<proteinExistence type="predicted"/>
<dbReference type="PROSITE" id="PS51782">
    <property type="entry name" value="LYSM"/>
    <property type="match status" value="1"/>
</dbReference>
<dbReference type="InterPro" id="IPR011055">
    <property type="entry name" value="Dup_hybrid_motif"/>
</dbReference>
<feature type="domain" description="G5" evidence="3">
    <location>
        <begin position="285"/>
        <end position="365"/>
    </location>
</feature>
<evidence type="ECO:0000259" key="4">
    <source>
        <dbReference type="PROSITE" id="PS51782"/>
    </source>
</evidence>
<dbReference type="CDD" id="cd00118">
    <property type="entry name" value="LysM"/>
    <property type="match status" value="1"/>
</dbReference>
<dbReference type="Gene3D" id="2.70.70.10">
    <property type="entry name" value="Glucose Permease (Domain IIA)"/>
    <property type="match status" value="1"/>
</dbReference>
<keyword evidence="2" id="KW-0472">Membrane</keyword>
<name>A0ABV1I123_9FIRM</name>
<keyword evidence="2" id="KW-0812">Transmembrane</keyword>
<dbReference type="CDD" id="cd12797">
    <property type="entry name" value="M23_peptidase"/>
    <property type="match status" value="1"/>
</dbReference>
<dbReference type="PROSITE" id="PS51109">
    <property type="entry name" value="G5"/>
    <property type="match status" value="1"/>
</dbReference>
<evidence type="ECO:0000256" key="1">
    <source>
        <dbReference type="ARBA" id="ARBA00022729"/>
    </source>
</evidence>
<feature type="domain" description="LysM" evidence="4">
    <location>
        <begin position="233"/>
        <end position="278"/>
    </location>
</feature>
<dbReference type="InterPro" id="IPR050570">
    <property type="entry name" value="Cell_wall_metabolism_enzyme"/>
</dbReference>
<keyword evidence="2" id="KW-1133">Transmembrane helix</keyword>
<dbReference type="RefSeq" id="WP_349144408.1">
    <property type="nucleotide sequence ID" value="NZ_JBBMFC010000013.1"/>
</dbReference>
<dbReference type="Pfam" id="PF01551">
    <property type="entry name" value="Peptidase_M23"/>
    <property type="match status" value="1"/>
</dbReference>
<dbReference type="PANTHER" id="PTHR21666">
    <property type="entry name" value="PEPTIDASE-RELATED"/>
    <property type="match status" value="1"/>
</dbReference>
<dbReference type="SMART" id="SM00257">
    <property type="entry name" value="LysM"/>
    <property type="match status" value="1"/>
</dbReference>
<reference evidence="5 6" key="1">
    <citation type="submission" date="2024-03" db="EMBL/GenBank/DDBJ databases">
        <title>Human intestinal bacterial collection.</title>
        <authorList>
            <person name="Pauvert C."/>
            <person name="Hitch T.C.A."/>
            <person name="Clavel T."/>
        </authorList>
    </citation>
    <scope>NUCLEOTIDE SEQUENCE [LARGE SCALE GENOMIC DNA]</scope>
    <source>
        <strain evidence="5 6">CLA-AA-H78B</strain>
    </source>
</reference>
<evidence type="ECO:0000259" key="3">
    <source>
        <dbReference type="PROSITE" id="PS51109"/>
    </source>
</evidence>
<dbReference type="Gene3D" id="2.20.230.10">
    <property type="entry name" value="Resuscitation-promoting factor rpfb"/>
    <property type="match status" value="1"/>
</dbReference>
<dbReference type="InterPro" id="IPR011098">
    <property type="entry name" value="G5_dom"/>
</dbReference>
<dbReference type="SUPFAM" id="SSF54106">
    <property type="entry name" value="LysM domain"/>
    <property type="match status" value="1"/>
</dbReference>
<dbReference type="Pfam" id="PF01476">
    <property type="entry name" value="LysM"/>
    <property type="match status" value="1"/>
</dbReference>
<dbReference type="PANTHER" id="PTHR21666:SF270">
    <property type="entry name" value="MUREIN HYDROLASE ACTIVATOR ENVC"/>
    <property type="match status" value="1"/>
</dbReference>
<protein>
    <submittedName>
        <fullName evidence="5">Peptidoglycan DD-metalloendopeptidase family protein</fullName>
    </submittedName>
</protein>
<feature type="transmembrane region" description="Helical" evidence="2">
    <location>
        <begin position="20"/>
        <end position="38"/>
    </location>
</feature>
<sequence>MRKRKKYKKLFGRKFEINLAGWGIGCCMLMLFCVPILGNTLGNETTYSEVLLDGEVIGAVADPEEVDQAFLNARAKIARETEGLVLANVECSFQRVSKLFGSTLKEEQLEQVIYDLLQEKVKTAKQKYYMVKVNEFTINLASMDEVQQLLEAALTANDPDGLFQVQVVSDTSRELNAFTVQVTPKEEIADGDGLKALDFAEKVEISEAYIDADQLTSLDVAIDEVTKEKEKNQTYEVQSGDTLSVIANSRGYYVDEVLALNPGLTRDATLHLGDEIIISVPEPELSVMRQVQTTYEEDYYAETQYVDNDSWYTTQTQVLQEEVAGHHEVTMLTTYKNDAQTDQEMIAENVMVEPVPKIVERGTQTPPTYIKPITGGTMTSTFKWRWGRMHKGIDWAVPKGTAVRASCGGTVVSAGWSGGYGNCITIRHPDGKMTRYGHLSKILVSAGQKVDQNQKIALSGNTGRSTGPHVHFEILVNGTQVNPLKYLQ</sequence>
<comment type="caution">
    <text evidence="5">The sequence shown here is derived from an EMBL/GenBank/DDBJ whole genome shotgun (WGS) entry which is preliminary data.</text>
</comment>
<dbReference type="Pfam" id="PF07501">
    <property type="entry name" value="G5"/>
    <property type="match status" value="1"/>
</dbReference>
<evidence type="ECO:0000313" key="5">
    <source>
        <dbReference type="EMBL" id="MEQ2578859.1"/>
    </source>
</evidence>
<dbReference type="InterPro" id="IPR018392">
    <property type="entry name" value="LysM"/>
</dbReference>
<dbReference type="Proteomes" id="UP001470288">
    <property type="component" value="Unassembled WGS sequence"/>
</dbReference>
<dbReference type="Gene3D" id="3.10.350.10">
    <property type="entry name" value="LysM domain"/>
    <property type="match status" value="1"/>
</dbReference>